<comment type="catalytic activity">
    <reaction evidence="3">
        <text>(6R)-10-formyltetrahydrofolate + H2O = (6S)-5,6,7,8-tetrahydrofolate + formate + H(+)</text>
        <dbReference type="Rhea" id="RHEA:19833"/>
        <dbReference type="ChEBI" id="CHEBI:15377"/>
        <dbReference type="ChEBI" id="CHEBI:15378"/>
        <dbReference type="ChEBI" id="CHEBI:15740"/>
        <dbReference type="ChEBI" id="CHEBI:57453"/>
        <dbReference type="ChEBI" id="CHEBI:195366"/>
        <dbReference type="EC" id="3.5.1.10"/>
    </reaction>
</comment>
<dbReference type="InterPro" id="IPR004810">
    <property type="entry name" value="PurU"/>
</dbReference>
<dbReference type="GO" id="GO:0006189">
    <property type="term" value="P:'de novo' IMP biosynthetic process"/>
    <property type="evidence" value="ECO:0007669"/>
    <property type="project" value="UniProtKB-UniRule"/>
</dbReference>
<dbReference type="PRINTS" id="PR01575">
    <property type="entry name" value="FFH4HYDRLASE"/>
</dbReference>
<evidence type="ECO:0000256" key="4">
    <source>
        <dbReference type="NCBIfam" id="TIGR00655"/>
    </source>
</evidence>
<dbReference type="InterPro" id="IPR002376">
    <property type="entry name" value="Formyl_transf_N"/>
</dbReference>
<dbReference type="PIRSF" id="PIRSF036480">
    <property type="entry name" value="FormyFH4_hydr"/>
    <property type="match status" value="1"/>
</dbReference>
<dbReference type="AlphaFoldDB" id="A0A0Q9YH90"/>
<reference evidence="6 7" key="1">
    <citation type="submission" date="2015-06" db="EMBL/GenBank/DDBJ databases">
        <title>Genome sequencing project of Bacillus galactosidilyticus PL133.</title>
        <authorList>
            <person name="Gaiero J."/>
            <person name="Nicol R."/>
            <person name="Habash M."/>
        </authorList>
    </citation>
    <scope>NUCLEOTIDE SEQUENCE [LARGE SCALE GENOMIC DNA]</scope>
    <source>
        <strain evidence="6 7">PL133</strain>
    </source>
</reference>
<dbReference type="CDD" id="cd04875">
    <property type="entry name" value="ACT_F4HF-DF"/>
    <property type="match status" value="1"/>
</dbReference>
<sequence length="307" mass="35440">MLKDYRKTLEEYRQNNLDRARLLIKCPDQPGIVAAVSTFLQNFGANILESSQYSEDPVGGTFFIRMEFACPGLTDKKAEIESEFAKIGARFNMKYEFRYVSSLKKTAIFVSKEPHCLRELLWEWQNGDLMMDISCIISNYEDSRELAESLGIPFYYIPANKEIRNEVEQKQLKILEEHNIELIILARYMQILTPNFVSHYPKQIINIHHSFLPAFIGARPYERAFARGVKLIGATSHYVTNDLDEGPIIEQGVAIIEQGVERVNHRDQVQELKKIGKNIERSVLARAVKWHLQDRVIVTGNKTIVFD</sequence>
<keyword evidence="2 3" id="KW-0378">Hydrolase</keyword>
<protein>
    <recommendedName>
        <fullName evidence="3 4">Formyltetrahydrofolate deformylase</fullName>
        <ecNumber evidence="3 4">3.5.1.10</ecNumber>
    </recommendedName>
    <alternativeName>
        <fullName evidence="3">Formyl-FH(4) hydrolase</fullName>
    </alternativeName>
</protein>
<dbReference type="Pfam" id="PF01842">
    <property type="entry name" value="ACT"/>
    <property type="match status" value="1"/>
</dbReference>
<dbReference type="InterPro" id="IPR041729">
    <property type="entry name" value="Formyl-FH4-Hydrolase_C"/>
</dbReference>
<dbReference type="EMBL" id="LGPB01000043">
    <property type="protein sequence ID" value="KRG15937.1"/>
    <property type="molecule type" value="Genomic_DNA"/>
</dbReference>
<dbReference type="PROSITE" id="PS51671">
    <property type="entry name" value="ACT"/>
    <property type="match status" value="1"/>
</dbReference>
<comment type="pathway">
    <text evidence="3">Purine metabolism; IMP biosynthesis via de novo pathway; formate from 10-formyl-5,6,7,8-tetrahydrofolate: step 1/1.</text>
</comment>
<dbReference type="GO" id="GO:0006730">
    <property type="term" value="P:one-carbon metabolic process"/>
    <property type="evidence" value="ECO:0007669"/>
    <property type="project" value="UniProtKB-KW"/>
</dbReference>
<evidence type="ECO:0000256" key="2">
    <source>
        <dbReference type="ARBA" id="ARBA00022801"/>
    </source>
</evidence>
<feature type="domain" description="ACT" evidence="5">
    <location>
        <begin position="21"/>
        <end position="102"/>
    </location>
</feature>
<dbReference type="InterPro" id="IPR036477">
    <property type="entry name" value="Formyl_transf_N_sf"/>
</dbReference>
<dbReference type="EC" id="3.5.1.10" evidence="3 4"/>
<dbReference type="InterPro" id="IPR002912">
    <property type="entry name" value="ACT_dom"/>
</dbReference>
<dbReference type="PANTHER" id="PTHR42706">
    <property type="entry name" value="FORMYLTETRAHYDROFOLATE DEFORMYLASE"/>
    <property type="match status" value="1"/>
</dbReference>
<evidence type="ECO:0000256" key="1">
    <source>
        <dbReference type="ARBA" id="ARBA00022563"/>
    </source>
</evidence>
<dbReference type="HAMAP" id="MF_01927">
    <property type="entry name" value="PurU"/>
    <property type="match status" value="1"/>
</dbReference>
<keyword evidence="1 3" id="KW-0554">One-carbon metabolism</keyword>
<dbReference type="SUPFAM" id="SSF55021">
    <property type="entry name" value="ACT-like"/>
    <property type="match status" value="1"/>
</dbReference>
<dbReference type="Gene3D" id="3.40.50.170">
    <property type="entry name" value="Formyl transferase, N-terminal domain"/>
    <property type="match status" value="1"/>
</dbReference>
<dbReference type="InterPro" id="IPR045865">
    <property type="entry name" value="ACT-like_dom_sf"/>
</dbReference>
<keyword evidence="3" id="KW-0658">Purine biosynthesis</keyword>
<dbReference type="UniPathway" id="UPA00074">
    <property type="reaction ID" value="UER00170"/>
</dbReference>
<dbReference type="NCBIfam" id="NF004684">
    <property type="entry name" value="PRK06027.1"/>
    <property type="match status" value="1"/>
</dbReference>
<organism evidence="6 7">
    <name type="scientific">Lederbergia galactosidilytica</name>
    <dbReference type="NCBI Taxonomy" id="217031"/>
    <lineage>
        <taxon>Bacteria</taxon>
        <taxon>Bacillati</taxon>
        <taxon>Bacillota</taxon>
        <taxon>Bacilli</taxon>
        <taxon>Bacillales</taxon>
        <taxon>Bacillaceae</taxon>
        <taxon>Lederbergia</taxon>
    </lineage>
</organism>
<dbReference type="Gene3D" id="3.30.70.260">
    <property type="match status" value="1"/>
</dbReference>
<dbReference type="Pfam" id="PF00551">
    <property type="entry name" value="Formyl_trans_N"/>
    <property type="match status" value="1"/>
</dbReference>
<proteinExistence type="inferred from homology"/>
<dbReference type="CDD" id="cd08648">
    <property type="entry name" value="FMT_core_Formyl-FH4-Hydrolase_C"/>
    <property type="match status" value="1"/>
</dbReference>
<dbReference type="Proteomes" id="UP000053881">
    <property type="component" value="Unassembled WGS sequence"/>
</dbReference>
<evidence type="ECO:0000259" key="5">
    <source>
        <dbReference type="PROSITE" id="PS51671"/>
    </source>
</evidence>
<dbReference type="InterPro" id="IPR044074">
    <property type="entry name" value="PurU_ACT"/>
</dbReference>
<evidence type="ECO:0000313" key="6">
    <source>
        <dbReference type="EMBL" id="KRG15937.1"/>
    </source>
</evidence>
<dbReference type="NCBIfam" id="TIGR00655">
    <property type="entry name" value="PurU"/>
    <property type="match status" value="1"/>
</dbReference>
<dbReference type="PATRIC" id="fig|217031.4.peg.1673"/>
<accession>A0A0Q9YH90</accession>
<comment type="caution">
    <text evidence="6">The sequence shown here is derived from an EMBL/GenBank/DDBJ whole genome shotgun (WGS) entry which is preliminary data.</text>
</comment>
<feature type="active site" evidence="3">
    <location>
        <position position="244"/>
    </location>
</feature>
<evidence type="ECO:0000313" key="7">
    <source>
        <dbReference type="Proteomes" id="UP000053881"/>
    </source>
</evidence>
<gene>
    <name evidence="3" type="primary">purU</name>
    <name evidence="6" type="ORF">ACA29_04960</name>
</gene>
<comment type="similarity">
    <text evidence="3">Belongs to the PurU family.</text>
</comment>
<name>A0A0Q9YH90_9BACI</name>
<dbReference type="GO" id="GO:0008864">
    <property type="term" value="F:formyltetrahydrofolate deformylase activity"/>
    <property type="evidence" value="ECO:0007669"/>
    <property type="project" value="UniProtKB-UniRule"/>
</dbReference>
<dbReference type="SUPFAM" id="SSF53328">
    <property type="entry name" value="Formyltransferase"/>
    <property type="match status" value="1"/>
</dbReference>
<dbReference type="PANTHER" id="PTHR42706:SF1">
    <property type="entry name" value="FORMYLTETRAHYDROFOLATE DEFORMYLASE 2, MITOCHONDRIAL"/>
    <property type="match status" value="1"/>
</dbReference>
<evidence type="ECO:0000256" key="3">
    <source>
        <dbReference type="HAMAP-Rule" id="MF_01927"/>
    </source>
</evidence>
<comment type="function">
    <text evidence="3">Catalyzes the hydrolysis of 10-formyltetrahydrofolate (formyl-FH4) to formate and tetrahydrofolate (FH4).</text>
</comment>